<accession>A0ACC2VA11</accession>
<reference evidence="1" key="1">
    <citation type="submission" date="2023-04" db="EMBL/GenBank/DDBJ databases">
        <title>Draft Genome sequencing of Naganishia species isolated from polar environments using Oxford Nanopore Technology.</title>
        <authorList>
            <person name="Leo P."/>
            <person name="Venkateswaran K."/>
        </authorList>
    </citation>
    <scope>NUCLEOTIDE SEQUENCE</scope>
    <source>
        <strain evidence="1">MNA-CCFEE 5423</strain>
    </source>
</reference>
<keyword evidence="2" id="KW-1185">Reference proteome</keyword>
<proteinExistence type="predicted"/>
<protein>
    <submittedName>
        <fullName evidence="1">Uncharacterized protein</fullName>
    </submittedName>
</protein>
<evidence type="ECO:0000313" key="1">
    <source>
        <dbReference type="EMBL" id="KAJ9096004.1"/>
    </source>
</evidence>
<dbReference type="EMBL" id="JASBWT010000020">
    <property type="protein sequence ID" value="KAJ9096004.1"/>
    <property type="molecule type" value="Genomic_DNA"/>
</dbReference>
<comment type="caution">
    <text evidence="1">The sequence shown here is derived from an EMBL/GenBank/DDBJ whole genome shotgun (WGS) entry which is preliminary data.</text>
</comment>
<evidence type="ECO:0000313" key="2">
    <source>
        <dbReference type="Proteomes" id="UP001227268"/>
    </source>
</evidence>
<dbReference type="Proteomes" id="UP001227268">
    <property type="component" value="Unassembled WGS sequence"/>
</dbReference>
<sequence length="121" mass="12844">MCTGLACALAMKAEKNAAAFKMLNSTTETMPVQGFYIPEEELDRRPLGPCAYAAPSQSKEPAMGNKRVQMEIILEAVEIEGGGKAGVNSLAQTRETKVPNATEASVHDEASVDKALGVKCE</sequence>
<organism evidence="1 2">
    <name type="scientific">Naganishia friedmannii</name>
    <dbReference type="NCBI Taxonomy" id="89922"/>
    <lineage>
        <taxon>Eukaryota</taxon>
        <taxon>Fungi</taxon>
        <taxon>Dikarya</taxon>
        <taxon>Basidiomycota</taxon>
        <taxon>Agaricomycotina</taxon>
        <taxon>Tremellomycetes</taxon>
        <taxon>Filobasidiales</taxon>
        <taxon>Filobasidiaceae</taxon>
        <taxon>Naganishia</taxon>
    </lineage>
</organism>
<gene>
    <name evidence="1" type="ORF">QFC21_005368</name>
</gene>
<name>A0ACC2VA11_9TREE</name>